<dbReference type="Gene3D" id="3.40.50.10490">
    <property type="entry name" value="Glucose-6-phosphate isomerase like protein, domain 1"/>
    <property type="match status" value="1"/>
</dbReference>
<evidence type="ECO:0000313" key="6">
    <source>
        <dbReference type="Proteomes" id="UP000014977"/>
    </source>
</evidence>
<organism evidence="5 6">
    <name type="scientific">Desulfococcus multivorans DSM 2059</name>
    <dbReference type="NCBI Taxonomy" id="1121405"/>
    <lineage>
        <taxon>Bacteria</taxon>
        <taxon>Pseudomonadati</taxon>
        <taxon>Thermodesulfobacteriota</taxon>
        <taxon>Desulfobacteria</taxon>
        <taxon>Desulfobacterales</taxon>
        <taxon>Desulfococcaceae</taxon>
        <taxon>Desulfococcus</taxon>
    </lineage>
</organism>
<dbReference type="InterPro" id="IPR047640">
    <property type="entry name" value="RpiR-like"/>
</dbReference>
<keyword evidence="3" id="KW-0804">Transcription</keyword>
<dbReference type="SUPFAM" id="SSF53697">
    <property type="entry name" value="SIS domain"/>
    <property type="match status" value="1"/>
</dbReference>
<feature type="domain" description="HTH rpiR-type" evidence="4">
    <location>
        <begin position="7"/>
        <end position="83"/>
    </location>
</feature>
<dbReference type="SUPFAM" id="SSF46689">
    <property type="entry name" value="Homeodomain-like"/>
    <property type="match status" value="1"/>
</dbReference>
<dbReference type="InterPro" id="IPR000281">
    <property type="entry name" value="HTH_RpiR"/>
</dbReference>
<dbReference type="InterPro" id="IPR009057">
    <property type="entry name" value="Homeodomain-like_sf"/>
</dbReference>
<dbReference type="Gene3D" id="1.10.10.10">
    <property type="entry name" value="Winged helix-like DNA-binding domain superfamily/Winged helix DNA-binding domain"/>
    <property type="match status" value="1"/>
</dbReference>
<dbReference type="PATRIC" id="fig|1121405.3.peg.3083"/>
<evidence type="ECO:0000256" key="2">
    <source>
        <dbReference type="ARBA" id="ARBA00023125"/>
    </source>
</evidence>
<dbReference type="InterPro" id="IPR035472">
    <property type="entry name" value="RpiR-like_SIS"/>
</dbReference>
<dbReference type="Pfam" id="PF01418">
    <property type="entry name" value="HTH_6"/>
    <property type="match status" value="1"/>
</dbReference>
<protein>
    <submittedName>
        <fullName evidence="5">Transcriptional regulator, RpiR family</fullName>
    </submittedName>
</protein>
<sequence length="295" mass="32634">MNTHLSHPVIKDITEHMSALTPKGRILGDYIIQNPRKAVFMTTKELAEACGVSEATVVRFVGKLGYAGYGDFLQALRDFVDTGLSLPDRVDLPGIKGAGTNCLHRVLVEEINNLQHLYESTDVEAIALFVEKLASSHSVYVIGSRLSYTFAYYLGWSLTKVRKGVHILKGSDSTAIDCLSNAPDGALVIIIATSRYPNELIKLARVSRRFHQTLLVITDSKLCPLIQFADRTLIAPSRSIPLIGYSAAISSIINCLILELAGRNDVAMKHHQERLEQAYLENDILFNPHSHDPRP</sequence>
<proteinExistence type="predicted"/>
<dbReference type="PANTHER" id="PTHR30514">
    <property type="entry name" value="GLUCOKINASE"/>
    <property type="match status" value="1"/>
</dbReference>
<keyword evidence="1" id="KW-0805">Transcription regulation</keyword>
<dbReference type="Pfam" id="PF01380">
    <property type="entry name" value="SIS"/>
    <property type="match status" value="1"/>
</dbReference>
<accession>S7UUM8</accession>
<evidence type="ECO:0000256" key="3">
    <source>
        <dbReference type="ARBA" id="ARBA00023163"/>
    </source>
</evidence>
<dbReference type="Proteomes" id="UP000014977">
    <property type="component" value="Unassembled WGS sequence"/>
</dbReference>
<evidence type="ECO:0000256" key="1">
    <source>
        <dbReference type="ARBA" id="ARBA00023015"/>
    </source>
</evidence>
<dbReference type="GO" id="GO:0003700">
    <property type="term" value="F:DNA-binding transcription factor activity"/>
    <property type="evidence" value="ECO:0007669"/>
    <property type="project" value="InterPro"/>
</dbReference>
<dbReference type="GO" id="GO:0097367">
    <property type="term" value="F:carbohydrate derivative binding"/>
    <property type="evidence" value="ECO:0007669"/>
    <property type="project" value="InterPro"/>
</dbReference>
<dbReference type="InterPro" id="IPR036388">
    <property type="entry name" value="WH-like_DNA-bd_sf"/>
</dbReference>
<keyword evidence="2" id="KW-0238">DNA-binding</keyword>
<gene>
    <name evidence="5" type="ORF">dsmv_3002</name>
</gene>
<dbReference type="eggNOG" id="COG1737">
    <property type="taxonomic scope" value="Bacteria"/>
</dbReference>
<dbReference type="CDD" id="cd05013">
    <property type="entry name" value="SIS_RpiR"/>
    <property type="match status" value="1"/>
</dbReference>
<dbReference type="AlphaFoldDB" id="S7UUM8"/>
<comment type="caution">
    <text evidence="5">The sequence shown here is derived from an EMBL/GenBank/DDBJ whole genome shotgun (WGS) entry which is preliminary data.</text>
</comment>
<keyword evidence="6" id="KW-1185">Reference proteome</keyword>
<dbReference type="RefSeq" id="WP_020878069.1">
    <property type="nucleotide sequence ID" value="NZ_ATHJ01000100.1"/>
</dbReference>
<dbReference type="GO" id="GO:0003677">
    <property type="term" value="F:DNA binding"/>
    <property type="evidence" value="ECO:0007669"/>
    <property type="project" value="UniProtKB-KW"/>
</dbReference>
<dbReference type="OrthoDB" id="5415295at2"/>
<dbReference type="InterPro" id="IPR046348">
    <property type="entry name" value="SIS_dom_sf"/>
</dbReference>
<dbReference type="PROSITE" id="PS51071">
    <property type="entry name" value="HTH_RPIR"/>
    <property type="match status" value="1"/>
</dbReference>
<dbReference type="InterPro" id="IPR001347">
    <property type="entry name" value="SIS_dom"/>
</dbReference>
<reference evidence="5 6" key="1">
    <citation type="journal article" date="2013" name="Genome Announc.">
        <title>Draft genome sequences for three mercury-methylating, sulfate-reducing bacteria.</title>
        <authorList>
            <person name="Brown S.D."/>
            <person name="Hurt R.A.Jr."/>
            <person name="Gilmour C.C."/>
            <person name="Elias D.A."/>
        </authorList>
    </citation>
    <scope>NUCLEOTIDE SEQUENCE [LARGE SCALE GENOMIC DNA]</scope>
    <source>
        <strain evidence="5 6">DSM 2059</strain>
    </source>
</reference>
<evidence type="ECO:0000259" key="4">
    <source>
        <dbReference type="PROSITE" id="PS51071"/>
    </source>
</evidence>
<name>S7UUM8_DESML</name>
<dbReference type="GO" id="GO:1901135">
    <property type="term" value="P:carbohydrate derivative metabolic process"/>
    <property type="evidence" value="ECO:0007669"/>
    <property type="project" value="InterPro"/>
</dbReference>
<dbReference type="STRING" id="897.B2D07_01060"/>
<dbReference type="EMBL" id="ATHJ01000100">
    <property type="protein sequence ID" value="EPR37749.1"/>
    <property type="molecule type" value="Genomic_DNA"/>
</dbReference>
<evidence type="ECO:0000313" key="5">
    <source>
        <dbReference type="EMBL" id="EPR37749.1"/>
    </source>
</evidence>
<dbReference type="PANTHER" id="PTHR30514:SF18">
    <property type="entry name" value="RPIR-FAMILY TRANSCRIPTIONAL REGULATOR"/>
    <property type="match status" value="1"/>
</dbReference>